<keyword evidence="2" id="KW-1185">Reference proteome</keyword>
<dbReference type="VEuPathDB" id="AmoebaDB:EDI_260700"/>
<dbReference type="GeneID" id="5883234"/>
<reference evidence="2" key="1">
    <citation type="submission" date="2007-12" db="EMBL/GenBank/DDBJ databases">
        <title>Annotation of Entamoeba dispar SAW760.</title>
        <authorList>
            <person name="Lorenzi H."/>
            <person name="Inman J."/>
            <person name="Schobel S."/>
            <person name="Amedeo P."/>
            <person name="Caler E."/>
        </authorList>
    </citation>
    <scope>NUCLEOTIDE SEQUENCE [LARGE SCALE GENOMIC DNA]</scope>
    <source>
        <strain evidence="2">ATCC PRA-260 / SAW760</strain>
    </source>
</reference>
<evidence type="ECO:0000313" key="2">
    <source>
        <dbReference type="Proteomes" id="UP000008076"/>
    </source>
</evidence>
<sequence length="99" mass="11928">MFLKHTKRNYYRSKIIKINMKKELKDTKQCGDEKLSMKKNIKKKQRNVGGVLRKEIYHNPIIQYQLEEINGIRNEECCQKVISERIKYIVELITIKCKL</sequence>
<evidence type="ECO:0000313" key="1">
    <source>
        <dbReference type="EMBL" id="EDR25524.1"/>
    </source>
</evidence>
<name>B0EIZ1_ENTDS</name>
<protein>
    <submittedName>
        <fullName evidence="1">Uncharacterized protein</fullName>
    </submittedName>
</protein>
<dbReference type="KEGG" id="edi:EDI_260700"/>
<dbReference type="EMBL" id="DS549501">
    <property type="protein sequence ID" value="EDR25524.1"/>
    <property type="molecule type" value="Genomic_DNA"/>
</dbReference>
<dbReference type="RefSeq" id="XP_001738163.1">
    <property type="nucleotide sequence ID" value="XM_001738111.1"/>
</dbReference>
<organism evidence="2">
    <name type="scientific">Entamoeba dispar (strain ATCC PRA-260 / SAW760)</name>
    <dbReference type="NCBI Taxonomy" id="370354"/>
    <lineage>
        <taxon>Eukaryota</taxon>
        <taxon>Amoebozoa</taxon>
        <taxon>Evosea</taxon>
        <taxon>Archamoebae</taxon>
        <taxon>Mastigamoebida</taxon>
        <taxon>Entamoebidae</taxon>
        <taxon>Entamoeba</taxon>
    </lineage>
</organism>
<accession>B0EIZ1</accession>
<dbReference type="Proteomes" id="UP000008076">
    <property type="component" value="Unassembled WGS sequence"/>
</dbReference>
<proteinExistence type="predicted"/>
<gene>
    <name evidence="1" type="ORF">EDI_260700</name>
</gene>
<dbReference type="AlphaFoldDB" id="B0EIZ1"/>